<dbReference type="RefSeq" id="XP_068351152.1">
    <property type="nucleotide sequence ID" value="XM_068510384.1"/>
</dbReference>
<evidence type="ECO:0000256" key="1">
    <source>
        <dbReference type="SAM" id="Coils"/>
    </source>
</evidence>
<feature type="coiled-coil region" evidence="1">
    <location>
        <begin position="87"/>
        <end position="188"/>
    </location>
</feature>
<gene>
    <name evidence="2" type="ORF">TRFO_35653</name>
</gene>
<comment type="caution">
    <text evidence="2">The sequence shown here is derived from an EMBL/GenBank/DDBJ whole genome shotgun (WGS) entry which is preliminary data.</text>
</comment>
<dbReference type="VEuPathDB" id="TrichDB:TRFO_35653"/>
<dbReference type="Proteomes" id="UP000179807">
    <property type="component" value="Unassembled WGS sequence"/>
</dbReference>
<dbReference type="AlphaFoldDB" id="A0A1J4JI68"/>
<name>A0A1J4JI68_9EUKA</name>
<protein>
    <submittedName>
        <fullName evidence="2">Uncharacterized protein</fullName>
    </submittedName>
</protein>
<organism evidence="2 3">
    <name type="scientific">Tritrichomonas foetus</name>
    <dbReference type="NCBI Taxonomy" id="1144522"/>
    <lineage>
        <taxon>Eukaryota</taxon>
        <taxon>Metamonada</taxon>
        <taxon>Parabasalia</taxon>
        <taxon>Tritrichomonadida</taxon>
        <taxon>Tritrichomonadidae</taxon>
        <taxon>Tritrichomonas</taxon>
    </lineage>
</organism>
<sequence>MSLIALRKQIAEKQTTLKKIEDNIKKTEDLVYDLMNQTSPLGYYSEENYRNFLNEEMMLRTILSVKTPEEDLSEALKQIVRRRYREIERRQNSVDELKHKLHLLKREIRRTRLEVPAINPADTKKYINATLNQYSIEIKSLREFLANARQNFLNAFNDAKEKFKQEYLAKKQKALNEIKAQEEIINQNKIDVEMLSKEKDALLAEADKYPKHPTFQQPVEIKQDPEDVENKINDVYITKKRVLIKAQNRLKKPIFDINWIIKINGAIDSINLRLTNITQKVRHATEIIEKNMRIEQAKRMRIRMLRATVNFQALLRIGRLGITVQKIANKIEPWFLAQYKQINEQLKKQKMDSTTIVADTGMTVSELRKKIVELEKATSELNLNGEKRIKEMEEERVALLQETKELNDSTIAPKADLEDGD</sequence>
<feature type="coiled-coil region" evidence="1">
    <location>
        <begin position="3"/>
        <end position="37"/>
    </location>
</feature>
<reference evidence="2" key="1">
    <citation type="submission" date="2016-10" db="EMBL/GenBank/DDBJ databases">
        <authorList>
            <person name="Benchimol M."/>
            <person name="Almeida L.G."/>
            <person name="Vasconcelos A.T."/>
            <person name="Perreira-Neves A."/>
            <person name="Rosa I.A."/>
            <person name="Tasca T."/>
            <person name="Bogo M.R."/>
            <person name="de Souza W."/>
        </authorList>
    </citation>
    <scope>NUCLEOTIDE SEQUENCE [LARGE SCALE GENOMIC DNA]</scope>
    <source>
        <strain evidence="2">K</strain>
    </source>
</reference>
<dbReference type="EMBL" id="MLAK01001080">
    <property type="protein sequence ID" value="OHS98015.1"/>
    <property type="molecule type" value="Genomic_DNA"/>
</dbReference>
<proteinExistence type="predicted"/>
<evidence type="ECO:0000313" key="3">
    <source>
        <dbReference type="Proteomes" id="UP000179807"/>
    </source>
</evidence>
<keyword evidence="1" id="KW-0175">Coiled coil</keyword>
<feature type="coiled-coil region" evidence="1">
    <location>
        <begin position="364"/>
        <end position="409"/>
    </location>
</feature>
<accession>A0A1J4JI68</accession>
<dbReference type="GeneID" id="94845088"/>
<keyword evidence="3" id="KW-1185">Reference proteome</keyword>
<evidence type="ECO:0000313" key="2">
    <source>
        <dbReference type="EMBL" id="OHS98015.1"/>
    </source>
</evidence>